<keyword evidence="5" id="KW-0648">Protein biosynthesis</keyword>
<name>A0A1G2HKZ5_9BACT</name>
<dbReference type="InterPro" id="IPR014729">
    <property type="entry name" value="Rossmann-like_a/b/a_fold"/>
</dbReference>
<evidence type="ECO:0000259" key="10">
    <source>
        <dbReference type="Pfam" id="PF00133"/>
    </source>
</evidence>
<dbReference type="PANTHER" id="PTHR42780">
    <property type="entry name" value="SOLEUCYL-TRNA SYNTHETASE"/>
    <property type="match status" value="1"/>
</dbReference>
<dbReference type="NCBIfam" id="TIGR00392">
    <property type="entry name" value="ileS"/>
    <property type="match status" value="1"/>
</dbReference>
<evidence type="ECO:0000256" key="2">
    <source>
        <dbReference type="ARBA" id="ARBA00022598"/>
    </source>
</evidence>
<evidence type="ECO:0000256" key="5">
    <source>
        <dbReference type="ARBA" id="ARBA00022917"/>
    </source>
</evidence>
<comment type="function">
    <text evidence="7">Catalyzes the attachment of isoleucine to tRNA(Ile). As IleRS can inadvertently accommodate and process structurally similar amino acids such as valine, to avoid such errors it has two additional distinct tRNA(Ile)-dependent editing activities. One activity is designated as 'pretransfer' editing and involves the hydrolysis of activated Val-AMP. The other activity is designated 'posttransfer' editing and involves deacylation of mischarged Val-tRNA(Ile).</text>
</comment>
<dbReference type="InterPro" id="IPR009080">
    <property type="entry name" value="tRNAsynth_Ia_anticodon-bd"/>
</dbReference>
<dbReference type="GO" id="GO:0004822">
    <property type="term" value="F:isoleucine-tRNA ligase activity"/>
    <property type="evidence" value="ECO:0007669"/>
    <property type="project" value="UniProtKB-UniRule"/>
</dbReference>
<protein>
    <recommendedName>
        <fullName evidence="1 9">Isoleucine--tRNA ligase</fullName>
        <ecNumber evidence="1 9">6.1.1.5</ecNumber>
    </recommendedName>
</protein>
<dbReference type="EC" id="6.1.1.5" evidence="1 9"/>
<feature type="domain" description="Aminoacyl-tRNA synthetase class Ia" evidence="10">
    <location>
        <begin position="12"/>
        <end position="661"/>
    </location>
</feature>
<dbReference type="InterPro" id="IPR023586">
    <property type="entry name" value="Ile-tRNA-ligase_type2"/>
</dbReference>
<dbReference type="GO" id="GO:0000049">
    <property type="term" value="F:tRNA binding"/>
    <property type="evidence" value="ECO:0007669"/>
    <property type="project" value="InterPro"/>
</dbReference>
<dbReference type="Gene3D" id="1.10.730.10">
    <property type="entry name" value="Isoleucyl-tRNA Synthetase, Domain 1"/>
    <property type="match status" value="1"/>
</dbReference>
<feature type="domain" description="Methionyl/Valyl/Leucyl/Isoleucyl-tRNA synthetase anticodon-binding" evidence="11">
    <location>
        <begin position="706"/>
        <end position="866"/>
    </location>
</feature>
<dbReference type="InterPro" id="IPR009008">
    <property type="entry name" value="Val/Leu/Ile-tRNA-synth_edit"/>
</dbReference>
<evidence type="ECO:0000313" key="12">
    <source>
        <dbReference type="EMBL" id="OGZ63194.1"/>
    </source>
</evidence>
<dbReference type="Pfam" id="PF00133">
    <property type="entry name" value="tRNA-synt_1"/>
    <property type="match status" value="1"/>
</dbReference>
<comment type="caution">
    <text evidence="12">The sequence shown here is derived from an EMBL/GenBank/DDBJ whole genome shotgun (WGS) entry which is preliminary data.</text>
</comment>
<dbReference type="SUPFAM" id="SSF52374">
    <property type="entry name" value="Nucleotidylyl transferase"/>
    <property type="match status" value="1"/>
</dbReference>
<evidence type="ECO:0000313" key="13">
    <source>
        <dbReference type="Proteomes" id="UP000178991"/>
    </source>
</evidence>
<proteinExistence type="predicted"/>
<organism evidence="12 13">
    <name type="scientific">Candidatus Staskawiczbacteria bacterium RIFCSPHIGHO2_01_FULL_34_27</name>
    <dbReference type="NCBI Taxonomy" id="1802199"/>
    <lineage>
        <taxon>Bacteria</taxon>
        <taxon>Candidatus Staskawicziibacteriota</taxon>
    </lineage>
</organism>
<evidence type="ECO:0000256" key="1">
    <source>
        <dbReference type="ARBA" id="ARBA00013165"/>
    </source>
</evidence>
<gene>
    <name evidence="12" type="ORF">A2639_03300</name>
</gene>
<dbReference type="GO" id="GO:0006428">
    <property type="term" value="P:isoleucyl-tRNA aminoacylation"/>
    <property type="evidence" value="ECO:0007669"/>
    <property type="project" value="UniProtKB-UniRule"/>
</dbReference>
<dbReference type="InterPro" id="IPR002301">
    <property type="entry name" value="Ile-tRNA-ligase"/>
</dbReference>
<keyword evidence="4" id="KW-0067">ATP-binding</keyword>
<reference evidence="12 13" key="1">
    <citation type="journal article" date="2016" name="Nat. Commun.">
        <title>Thousands of microbial genomes shed light on interconnected biogeochemical processes in an aquifer system.</title>
        <authorList>
            <person name="Anantharaman K."/>
            <person name="Brown C.T."/>
            <person name="Hug L.A."/>
            <person name="Sharon I."/>
            <person name="Castelle C.J."/>
            <person name="Probst A.J."/>
            <person name="Thomas B.C."/>
            <person name="Singh A."/>
            <person name="Wilkins M.J."/>
            <person name="Karaoz U."/>
            <person name="Brodie E.L."/>
            <person name="Williams K.H."/>
            <person name="Hubbard S.S."/>
            <person name="Banfield J.F."/>
        </authorList>
    </citation>
    <scope>NUCLEOTIDE SEQUENCE [LARGE SCALE GENOMIC DNA]</scope>
</reference>
<dbReference type="SUPFAM" id="SSF47323">
    <property type="entry name" value="Anticodon-binding domain of a subclass of class I aminoacyl-tRNA synthetases"/>
    <property type="match status" value="2"/>
</dbReference>
<keyword evidence="3" id="KW-0547">Nucleotide-binding</keyword>
<evidence type="ECO:0000256" key="9">
    <source>
        <dbReference type="NCBIfam" id="TIGR00392"/>
    </source>
</evidence>
<dbReference type="EMBL" id="MHOL01000005">
    <property type="protein sequence ID" value="OGZ63194.1"/>
    <property type="molecule type" value="Genomic_DNA"/>
</dbReference>
<dbReference type="InterPro" id="IPR013155">
    <property type="entry name" value="M/V/L/I-tRNA-synth_anticd-bd"/>
</dbReference>
<dbReference type="CDD" id="cd07961">
    <property type="entry name" value="Anticodon_Ia_Ile_ABEc"/>
    <property type="match status" value="1"/>
</dbReference>
<dbReference type="Gene3D" id="3.40.50.620">
    <property type="entry name" value="HUPs"/>
    <property type="match status" value="2"/>
</dbReference>
<keyword evidence="2 12" id="KW-0436">Ligase</keyword>
<dbReference type="GO" id="GO:0005524">
    <property type="term" value="F:ATP binding"/>
    <property type="evidence" value="ECO:0007669"/>
    <property type="project" value="UniProtKB-KW"/>
</dbReference>
<dbReference type="InterPro" id="IPR002300">
    <property type="entry name" value="aa-tRNA-synth_Ia"/>
</dbReference>
<evidence type="ECO:0000259" key="11">
    <source>
        <dbReference type="Pfam" id="PF08264"/>
    </source>
</evidence>
<dbReference type="AlphaFoldDB" id="A0A1G2HKZ5"/>
<accession>A0A1G2HKZ5</accession>
<dbReference type="InterPro" id="IPR033709">
    <property type="entry name" value="Anticodon_Ile_ABEc"/>
</dbReference>
<dbReference type="Pfam" id="PF08264">
    <property type="entry name" value="Anticodon_1"/>
    <property type="match status" value="1"/>
</dbReference>
<keyword evidence="6" id="KW-0030">Aminoacyl-tRNA synthetase</keyword>
<dbReference type="PRINTS" id="PR00984">
    <property type="entry name" value="TRNASYNTHILE"/>
</dbReference>
<dbReference type="SUPFAM" id="SSF50677">
    <property type="entry name" value="ValRS/IleRS/LeuRS editing domain"/>
    <property type="match status" value="1"/>
</dbReference>
<sequence>MTYNFPEEEKNILQFWQDNKIFEKLKEKNKKGKPWSFLDGPITANNPMGVHHAWGRTYKDLLQRYHAMKGFSERYQNGFDCQGLWVEVEVEKELGFKNKKDIEAYGIDKFVQKCKERVLKYSQIQTEQSIRLGQWMDWENSYYTMSDENNYAIWHFLKKCWELGYLYKGRDSVPWCPRCGTALSQHEILTEEYKEITHDSIYFRLPIVDREGENLLVWTTTPWTLLANIAVAVDVKLDYVLVKDQDGFKNWVVKDLVDKVFSAKGGSAFGGKQDYEILKGAKGKALVGLKYSFAFDDLPKVKEVKEKNPDTFHTVIATEERIMPINIEEGTGLVHTAVSAGQEDFKLGKKLGLPLIEVIGEDATYLDGLGEFSGKNAKKDPKVILDYLAKNKEYVFEISPYKHRYPTCWRCKTELVWRVVDEWYISMDKLRKPLEDIVKKINWIPSFGKERELDWIKNMHDWLISKKRYWGLALPIFECKECGNFEVIGNKEELKKRAVAGWEDFDGNSPHKPWIDAVKIECRGVVRGPDSGRDKKCKKLVSRIKDVGTPWLDAGIVPFSTIKYFSDKTYWKKWFPIEVVAESFPGQFKNWFYAVLVMSAVLEETAPVKTIFGYASVKDEKGEEMHKSKGNAIWFDEALEKVGADPMRWLYMKANPAENMRFGYHIIEETKRKLLTLYNVYTFFDTYVHKKDFPENSDIKPENILDKWIVSKMDHLIGLVEFNLEKYDIAKAVLAIEDFFINDLSLWYIRRSRKRFHDLPASATPKALQAGESQERKSAIETLYYVLLNTTKLMAPIIPFFAEQMYQNLKLKGMPESVHLCSFPQKEEKGQTDLDLEQKMDEVRNVVTLALAQRAVKAIKVRQPLAKINIKNEQSKIKDHTELLNLIKDEVNVKEVVFDDKIKEEIELDINITEELRQEGIIREIVRCVQDFRKEQGLKPEDKILFWVFGSDKITGIINKNKEFLLKEIRAKEIFVNKKTEEIIAIKKTLIDKEKLLLTIKKITK</sequence>
<dbReference type="PANTHER" id="PTHR42780:SF1">
    <property type="entry name" value="ISOLEUCINE--TRNA LIGASE, CYTOPLASMIC"/>
    <property type="match status" value="1"/>
</dbReference>
<evidence type="ECO:0000256" key="4">
    <source>
        <dbReference type="ARBA" id="ARBA00022840"/>
    </source>
</evidence>
<evidence type="ECO:0000256" key="6">
    <source>
        <dbReference type="ARBA" id="ARBA00023146"/>
    </source>
</evidence>
<evidence type="ECO:0000256" key="8">
    <source>
        <dbReference type="ARBA" id="ARBA00048359"/>
    </source>
</evidence>
<comment type="catalytic activity">
    <reaction evidence="8">
        <text>tRNA(Ile) + L-isoleucine + ATP = L-isoleucyl-tRNA(Ile) + AMP + diphosphate</text>
        <dbReference type="Rhea" id="RHEA:11060"/>
        <dbReference type="Rhea" id="RHEA-COMP:9666"/>
        <dbReference type="Rhea" id="RHEA-COMP:9695"/>
        <dbReference type="ChEBI" id="CHEBI:30616"/>
        <dbReference type="ChEBI" id="CHEBI:33019"/>
        <dbReference type="ChEBI" id="CHEBI:58045"/>
        <dbReference type="ChEBI" id="CHEBI:78442"/>
        <dbReference type="ChEBI" id="CHEBI:78528"/>
        <dbReference type="ChEBI" id="CHEBI:456215"/>
        <dbReference type="EC" id="6.1.1.5"/>
    </reaction>
</comment>
<dbReference type="GO" id="GO:0002161">
    <property type="term" value="F:aminoacyl-tRNA deacylase activity"/>
    <property type="evidence" value="ECO:0007669"/>
    <property type="project" value="InterPro"/>
</dbReference>
<evidence type="ECO:0000256" key="7">
    <source>
        <dbReference type="ARBA" id="ARBA00025217"/>
    </source>
</evidence>
<dbReference type="GO" id="GO:0005737">
    <property type="term" value="C:cytoplasm"/>
    <property type="evidence" value="ECO:0007669"/>
    <property type="project" value="UniProtKB-UniRule"/>
</dbReference>
<evidence type="ECO:0000256" key="3">
    <source>
        <dbReference type="ARBA" id="ARBA00022741"/>
    </source>
</evidence>
<dbReference type="Proteomes" id="UP000178991">
    <property type="component" value="Unassembled WGS sequence"/>
</dbReference>